<keyword evidence="4" id="KW-1185">Reference proteome</keyword>
<feature type="compositionally biased region" description="Polar residues" evidence="1">
    <location>
        <begin position="278"/>
        <end position="289"/>
    </location>
</feature>
<feature type="region of interest" description="Disordered" evidence="1">
    <location>
        <begin position="1060"/>
        <end position="1214"/>
    </location>
</feature>
<gene>
    <name evidence="3" type="ORF">NLI96_g11578</name>
</gene>
<feature type="compositionally biased region" description="Low complexity" evidence="1">
    <location>
        <begin position="229"/>
        <end position="247"/>
    </location>
</feature>
<feature type="compositionally biased region" description="Low complexity" evidence="1">
    <location>
        <begin position="256"/>
        <end position="272"/>
    </location>
</feature>
<feature type="compositionally biased region" description="Polar residues" evidence="1">
    <location>
        <begin position="1060"/>
        <end position="1080"/>
    </location>
</feature>
<feature type="region of interest" description="Disordered" evidence="1">
    <location>
        <begin position="194"/>
        <end position="298"/>
    </location>
</feature>
<feature type="region of interest" description="Disordered" evidence="1">
    <location>
        <begin position="112"/>
        <end position="172"/>
    </location>
</feature>
<feature type="domain" description="Sfi1 spindle body" evidence="2">
    <location>
        <begin position="789"/>
        <end position="993"/>
    </location>
</feature>
<dbReference type="EMBL" id="JANAWD010000794">
    <property type="protein sequence ID" value="KAJ3475826.1"/>
    <property type="molecule type" value="Genomic_DNA"/>
</dbReference>
<feature type="compositionally biased region" description="Basic and acidic residues" evidence="1">
    <location>
        <begin position="1203"/>
        <end position="1214"/>
    </location>
</feature>
<evidence type="ECO:0000313" key="3">
    <source>
        <dbReference type="EMBL" id="KAJ3475826.1"/>
    </source>
</evidence>
<dbReference type="InterPro" id="IPR013665">
    <property type="entry name" value="Sfi1_dom"/>
</dbReference>
<feature type="region of interest" description="Disordered" evidence="1">
    <location>
        <begin position="1"/>
        <end position="31"/>
    </location>
</feature>
<evidence type="ECO:0000313" key="4">
    <source>
        <dbReference type="Proteomes" id="UP001212997"/>
    </source>
</evidence>
<feature type="compositionally biased region" description="Polar residues" evidence="1">
    <location>
        <begin position="1151"/>
        <end position="1162"/>
    </location>
</feature>
<feature type="domain" description="Sfi1 spindle body" evidence="2">
    <location>
        <begin position="468"/>
        <end position="775"/>
    </location>
</feature>
<feature type="compositionally biased region" description="Low complexity" evidence="1">
    <location>
        <begin position="117"/>
        <end position="144"/>
    </location>
</feature>
<reference evidence="3" key="1">
    <citation type="submission" date="2022-07" db="EMBL/GenBank/DDBJ databases">
        <title>Genome Sequence of Physisporinus lineatus.</title>
        <authorList>
            <person name="Buettner E."/>
        </authorList>
    </citation>
    <scope>NUCLEOTIDE SEQUENCE</scope>
    <source>
        <strain evidence="3">VT162</strain>
    </source>
</reference>
<sequence>MSRFLPSYTSPLLKPPPPPSTRTKPDDSRSSLASVPELIALTEEEIDFIDAVIERAPATATTFLTVFKAYNDLLQERGVDPQHEVVYYGKLLKLGTLKGKNWGEKWTSVKQQQVGVTSSRRSTSQPTPSTRPTQASTRTPTAPSYSRFTAQQSTPRPGPSTSSRAPISAPRAQALTRLTGALRRLERDEDAFTLHSHQDDQDAAVEAPTETDPASERNFPQVPRFVRHTNPSTTTTTATNSLGLTTGPPASALTPKGKTPLTRGGLLGRNLGWDGETSEFTAESGRTPSTIPPSYGAAVRGNDPANKPVYTPLRALAQAHSKGVLGPENSVTPTPATRAPATAREVVQRARERKGSVINEDDAWKKIRMARDEEDADRYRDERLVERCWEVWKQGYEWINNTNEQVAQARDNLLLRLAIHKWRSRLAVRYEKEQRAAKFLKDRHLKIALQIWKVKFRERRQAAWRDDMRNRMKMVRDSRDRKLKKDAWMNWRHSFKAQLSDQHFSERLVVRFFKRWRRKVTSLEQLDAAAEHFVVSKEHTQIERSWDVWRRAAEIRKAERFMTEKVSRRVLGEVMGVWKNRLFVLFPLSRIVRVNSFNLFLFRSTVRIAEQFYDLLVMKRTMRSWKTAQERIRRLENRATKHLARQNDVLLLAVMRVWKAHERGKLLERVRTMRLLKQTWDVWMRRLRNQRAMEDRAYAFSIRTSSALASSTLKRWLQVYTTHRNAQAFAIHYHAAHLRFNVLVTWRLQLRAKLKLVKQAKVAEKKVIWGKWVEKVAQRKRERNLKEFEKRVVVRFFQDWRAQTQRQRELKLAESVIQQQIALRVMGSTLSRWTNTVADRKFRELEGTQMYERKITGAAFKKWKALCIRHVEELSLMESYQDIKREESMRRLFYRWLSAARDSRHRRLLVQKGEDEMKRVVLVRALNKWKEKYQEARLQPVAEAFMYQRRDNLVFRAFGIWHSKTRSLPAVRFHASHIKAHAWKVWRAGMPQALQYKAARETHNTSVLSKNSTLNATFDCLAQYDGNSAKALEKWTQAYKTKMALKAVARARYLRLPTSAPRSSVLQSRPIPSSSSQLTSIFPRRPLRPSTPDSEASEQPVVPVPKPRPRPGIASLLSRNRSPDRAEQSKRTGVTPSSVSRPKLSMRGAPTRNSSPTRSEVSVVTRHTEPLPRNNAGLSGGIGEAGRSKLWQELRGLQMRSRAPTEKSVKREPP</sequence>
<dbReference type="AlphaFoldDB" id="A0AAD5URJ1"/>
<dbReference type="Proteomes" id="UP001212997">
    <property type="component" value="Unassembled WGS sequence"/>
</dbReference>
<feature type="compositionally biased region" description="Low complexity" evidence="1">
    <location>
        <begin position="1"/>
        <end position="12"/>
    </location>
</feature>
<feature type="compositionally biased region" description="Polar residues" evidence="1">
    <location>
        <begin position="1131"/>
        <end position="1140"/>
    </location>
</feature>
<proteinExistence type="predicted"/>
<accession>A0AAD5URJ1</accession>
<protein>
    <recommendedName>
        <fullName evidence="2">Sfi1 spindle body domain-containing protein</fullName>
    </recommendedName>
</protein>
<organism evidence="3 4">
    <name type="scientific">Meripilus lineatus</name>
    <dbReference type="NCBI Taxonomy" id="2056292"/>
    <lineage>
        <taxon>Eukaryota</taxon>
        <taxon>Fungi</taxon>
        <taxon>Dikarya</taxon>
        <taxon>Basidiomycota</taxon>
        <taxon>Agaricomycotina</taxon>
        <taxon>Agaricomycetes</taxon>
        <taxon>Polyporales</taxon>
        <taxon>Meripilaceae</taxon>
        <taxon>Meripilus</taxon>
    </lineage>
</organism>
<evidence type="ECO:0000256" key="1">
    <source>
        <dbReference type="SAM" id="MobiDB-lite"/>
    </source>
</evidence>
<dbReference type="Pfam" id="PF08457">
    <property type="entry name" value="Sfi1"/>
    <property type="match status" value="2"/>
</dbReference>
<comment type="caution">
    <text evidence="3">The sequence shown here is derived from an EMBL/GenBank/DDBJ whole genome shotgun (WGS) entry which is preliminary data.</text>
</comment>
<feature type="compositionally biased region" description="Low complexity" evidence="1">
    <location>
        <begin position="153"/>
        <end position="172"/>
    </location>
</feature>
<feature type="compositionally biased region" description="Basic and acidic residues" evidence="1">
    <location>
        <begin position="1121"/>
        <end position="1130"/>
    </location>
</feature>
<name>A0AAD5URJ1_9APHY</name>
<evidence type="ECO:0000259" key="2">
    <source>
        <dbReference type="Pfam" id="PF08457"/>
    </source>
</evidence>